<dbReference type="EMBL" id="CP062006">
    <property type="protein sequence ID" value="QTC88412.1"/>
    <property type="molecule type" value="Genomic_DNA"/>
</dbReference>
<proteinExistence type="predicted"/>
<protein>
    <submittedName>
        <fullName evidence="3">ParB N-terminal domain-containing protein</fullName>
    </submittedName>
</protein>
<dbReference type="InterPro" id="IPR036086">
    <property type="entry name" value="ParB/Sulfiredoxin_sf"/>
</dbReference>
<feature type="region of interest" description="Disordered" evidence="1">
    <location>
        <begin position="658"/>
        <end position="685"/>
    </location>
</feature>
<dbReference type="SMART" id="SM00470">
    <property type="entry name" value="ParB"/>
    <property type="match status" value="1"/>
</dbReference>
<reference evidence="3 4" key="1">
    <citation type="submission" date="2020-09" db="EMBL/GenBank/DDBJ databases">
        <title>Brevundimonas sp. LVF1 isolated from an oligotrophic pond in Goettingen, Germany.</title>
        <authorList>
            <person name="Friedrich I."/>
            <person name="Klassen A."/>
            <person name="Neubauer H."/>
            <person name="Schneider D."/>
            <person name="Hertel R."/>
            <person name="Daniel R."/>
        </authorList>
    </citation>
    <scope>NUCLEOTIDE SEQUENCE [LARGE SCALE GENOMIC DNA]</scope>
    <source>
        <strain evidence="3 4">LVF1</strain>
    </source>
</reference>
<dbReference type="SUPFAM" id="SSF110849">
    <property type="entry name" value="ParB/Sulfiredoxin"/>
    <property type="match status" value="1"/>
</dbReference>
<sequence>MTAQSTQARIPAAADAAACEVTPEPVHGAQIVVPLNRLKASPRNARKFKHTEAGIEALAASIKAKGVLQPPVVEIERDAEGVATGNYLVTIGEGRRTALRLLAKRKAIKHTHPVRVTVDAENDAHEISLDENITREAMHPADQFEAFKRLADECGYGPEEIGARFGVTANVVRQRLRLGAAAAELMTAYRDGALALDQLMAFCVSADQDRQRQVFEQMGDYRPVHAIRRAMTEAKVRADDRRALFVGVETYEAEGGSVLRDLFTEDGGGWLEDPSLLDRLVDEKLVGLADDLRQREGWKWAEAASDYAEVSALGRVYPVEVVRSDAEAAQIAALSEEYDALVSGTDAGDALSPEADARLEEIDKTLQACGPDFDYSPEAKARAGVMVLLGHDGLARFERGLVRAEDVVSDRAADPEPPKSWTEAESGEGEAASTPADADEGLAPLSERLVIDLTAHRTMGLRDAVQADANIALTVVIHALALQVFYPAWGVWTPLQLRMSVTGLERLAPGVSDGPAGRRVADRMEAWGARLPEEARDLWAVLTLMAPSDLLDLMACCTGVGLYAVRDPHDRKPDALAHAETLATVTGLDMTATWSATAASYFSRVSKARVLEAVTEATSAEETGRIAGFKKGDMADAAERLVEGKGWLPFVLRTVPAVDPDAREPEGEETSAAPGGDDAYRFAAE</sequence>
<evidence type="ECO:0000313" key="4">
    <source>
        <dbReference type="Proteomes" id="UP000663942"/>
    </source>
</evidence>
<dbReference type="InterPro" id="IPR050336">
    <property type="entry name" value="Chromosome_partition/occlusion"/>
</dbReference>
<dbReference type="PANTHER" id="PTHR33375">
    <property type="entry name" value="CHROMOSOME-PARTITIONING PROTEIN PARB-RELATED"/>
    <property type="match status" value="1"/>
</dbReference>
<evidence type="ECO:0000256" key="1">
    <source>
        <dbReference type="SAM" id="MobiDB-lite"/>
    </source>
</evidence>
<dbReference type="Gene3D" id="1.10.10.2830">
    <property type="match status" value="1"/>
</dbReference>
<gene>
    <name evidence="3" type="ORF">IFE19_03195</name>
</gene>
<dbReference type="Pfam" id="PF02195">
    <property type="entry name" value="ParB_N"/>
    <property type="match status" value="1"/>
</dbReference>
<dbReference type="InterPro" id="IPR003115">
    <property type="entry name" value="ParB_N"/>
</dbReference>
<accession>A0ABX7SNP1</accession>
<dbReference type="CDD" id="cd16406">
    <property type="entry name" value="ParB_N_like"/>
    <property type="match status" value="1"/>
</dbReference>
<feature type="domain" description="ParB-like N-terminal" evidence="2">
    <location>
        <begin position="31"/>
        <end position="133"/>
    </location>
</feature>
<dbReference type="SUPFAM" id="SSF109709">
    <property type="entry name" value="KorB DNA-binding domain-like"/>
    <property type="match status" value="1"/>
</dbReference>
<dbReference type="Proteomes" id="UP000663942">
    <property type="component" value="Chromosome"/>
</dbReference>
<evidence type="ECO:0000313" key="3">
    <source>
        <dbReference type="EMBL" id="QTC88412.1"/>
    </source>
</evidence>
<evidence type="ECO:0000259" key="2">
    <source>
        <dbReference type="SMART" id="SM00470"/>
    </source>
</evidence>
<feature type="compositionally biased region" description="Basic and acidic residues" evidence="1">
    <location>
        <begin position="408"/>
        <end position="417"/>
    </location>
</feature>
<dbReference type="PANTHER" id="PTHR33375:SF7">
    <property type="entry name" value="CHROMOSOME 2-PARTITIONING PROTEIN PARB-RELATED"/>
    <property type="match status" value="1"/>
</dbReference>
<dbReference type="RefSeq" id="WP_207825609.1">
    <property type="nucleotide sequence ID" value="NZ_CP062006.1"/>
</dbReference>
<organism evidence="3 4">
    <name type="scientific">Brevundimonas pondensis</name>
    <dbReference type="NCBI Taxonomy" id="2774189"/>
    <lineage>
        <taxon>Bacteria</taxon>
        <taxon>Pseudomonadati</taxon>
        <taxon>Pseudomonadota</taxon>
        <taxon>Alphaproteobacteria</taxon>
        <taxon>Caulobacterales</taxon>
        <taxon>Caulobacteraceae</taxon>
        <taxon>Brevundimonas</taxon>
    </lineage>
</organism>
<feature type="region of interest" description="Disordered" evidence="1">
    <location>
        <begin position="408"/>
        <end position="439"/>
    </location>
</feature>
<name>A0ABX7SNP1_9CAUL</name>
<dbReference type="Gene3D" id="3.90.1530.30">
    <property type="match status" value="1"/>
</dbReference>
<keyword evidence="4" id="KW-1185">Reference proteome</keyword>